<dbReference type="InterPro" id="IPR008966">
    <property type="entry name" value="Adhesion_dom_sf"/>
</dbReference>
<evidence type="ECO:0000256" key="5">
    <source>
        <dbReference type="SAM" id="SignalP"/>
    </source>
</evidence>
<keyword evidence="4" id="KW-0281">Fimbrium</keyword>
<sequence>MMKMLCAVLLLGFAPHCFASDDGLGTVNITGFIHDNTCTVSTTDLQITMGNISDKQLEPAGKSGNQVKFTIGLKDCGSAASNVAVTFIGTAPAPGSPLIAVDDNPGAAKGVGIALLDDQQHTIPVNSSSRNYPLAASSPTASLDFFAQYTSFTDTVTSGPASASVTFNLTYQ</sequence>
<evidence type="ECO:0000256" key="3">
    <source>
        <dbReference type="ARBA" id="ARBA00022729"/>
    </source>
</evidence>
<feature type="domain" description="Fimbrial-type adhesion" evidence="6">
    <location>
        <begin position="28"/>
        <end position="172"/>
    </location>
</feature>
<keyword evidence="3 5" id="KW-0732">Signal</keyword>
<dbReference type="Pfam" id="PF00419">
    <property type="entry name" value="Fimbrial"/>
    <property type="match status" value="1"/>
</dbReference>
<dbReference type="Gene3D" id="2.60.40.1090">
    <property type="entry name" value="Fimbrial-type adhesion domain"/>
    <property type="match status" value="1"/>
</dbReference>
<evidence type="ECO:0000259" key="6">
    <source>
        <dbReference type="Pfam" id="PF00419"/>
    </source>
</evidence>
<gene>
    <name evidence="7" type="ORF">C3712_14095</name>
</gene>
<feature type="signal peptide" evidence="5">
    <location>
        <begin position="1"/>
        <end position="19"/>
    </location>
</feature>
<dbReference type="PANTHER" id="PTHR33420:SF3">
    <property type="entry name" value="FIMBRIAL SUBUNIT ELFA"/>
    <property type="match status" value="1"/>
</dbReference>
<evidence type="ECO:0000256" key="2">
    <source>
        <dbReference type="ARBA" id="ARBA00006671"/>
    </source>
</evidence>
<comment type="similarity">
    <text evidence="2">Belongs to the fimbrial protein family.</text>
</comment>
<keyword evidence="8" id="KW-1185">Reference proteome</keyword>
<evidence type="ECO:0000256" key="4">
    <source>
        <dbReference type="ARBA" id="ARBA00023263"/>
    </source>
</evidence>
<evidence type="ECO:0000313" key="8">
    <source>
        <dbReference type="Proteomes" id="UP000237025"/>
    </source>
</evidence>
<dbReference type="InterPro" id="IPR000259">
    <property type="entry name" value="Adhesion_dom_fimbrial"/>
</dbReference>
<proteinExistence type="inferred from homology"/>
<accession>A0ABX4ZZT1</accession>
<name>A0ABX4ZZT1_9ENTR</name>
<protein>
    <submittedName>
        <fullName evidence="7">Fimbrial protein</fullName>
    </submittedName>
</protein>
<organism evidence="7 8">
    <name type="scientific">Lelliottia aquatilis</name>
    <dbReference type="NCBI Taxonomy" id="2080838"/>
    <lineage>
        <taxon>Bacteria</taxon>
        <taxon>Pseudomonadati</taxon>
        <taxon>Pseudomonadota</taxon>
        <taxon>Gammaproteobacteria</taxon>
        <taxon>Enterobacterales</taxon>
        <taxon>Enterobacteriaceae</taxon>
        <taxon>Lelliottia</taxon>
    </lineage>
</organism>
<evidence type="ECO:0000256" key="1">
    <source>
        <dbReference type="ARBA" id="ARBA00004561"/>
    </source>
</evidence>
<evidence type="ECO:0000313" key="7">
    <source>
        <dbReference type="EMBL" id="POZ21961.1"/>
    </source>
</evidence>
<comment type="subcellular location">
    <subcellularLocation>
        <location evidence="1">Fimbrium</location>
    </subcellularLocation>
</comment>
<dbReference type="EMBL" id="PQVW01000010">
    <property type="protein sequence ID" value="POZ21961.1"/>
    <property type="molecule type" value="Genomic_DNA"/>
</dbReference>
<comment type="caution">
    <text evidence="7">The sequence shown here is derived from an EMBL/GenBank/DDBJ whole genome shotgun (WGS) entry which is preliminary data.</text>
</comment>
<dbReference type="RefSeq" id="WP_103949712.1">
    <property type="nucleotide sequence ID" value="NZ_PQVT01000010.1"/>
</dbReference>
<dbReference type="InterPro" id="IPR036937">
    <property type="entry name" value="Adhesion_dom_fimbrial_sf"/>
</dbReference>
<dbReference type="SUPFAM" id="SSF49401">
    <property type="entry name" value="Bacterial adhesins"/>
    <property type="match status" value="1"/>
</dbReference>
<reference evidence="7 8" key="1">
    <citation type="submission" date="2018-02" db="EMBL/GenBank/DDBJ databases">
        <title>Lelliotia aquatilis sp. nov., isolated from drinking water.</title>
        <authorList>
            <person name="Kaempfer P."/>
            <person name="Glaeser S."/>
            <person name="Exner M."/>
            <person name="Doijad S."/>
            <person name="Chakraborty T."/>
        </authorList>
    </citation>
    <scope>NUCLEOTIDE SEQUENCE [LARGE SCALE GENOMIC DNA]</scope>
    <source>
        <strain evidence="7 8">6331-17</strain>
    </source>
</reference>
<feature type="chain" id="PRO_5045265076" evidence="5">
    <location>
        <begin position="20"/>
        <end position="172"/>
    </location>
</feature>
<dbReference type="Proteomes" id="UP000237025">
    <property type="component" value="Unassembled WGS sequence"/>
</dbReference>
<dbReference type="InterPro" id="IPR050263">
    <property type="entry name" value="Bact_Fimbrial_Adh_Pro"/>
</dbReference>
<dbReference type="PANTHER" id="PTHR33420">
    <property type="entry name" value="FIMBRIAL SUBUNIT ELFA-RELATED"/>
    <property type="match status" value="1"/>
</dbReference>